<sequence length="362" mass="40305">MAVFLKLLCNYLVSPRHLFFSYRHVLVLMVCFIYSAAVLAQDIHVSQFTETPLLRNPALAGIFTGDVRVQVLHRNQWSWTGYPFKTTSLSGEYKFPVGAGSNYITAGFQGYYDMAGSSRLKTTQIMPVFNFHKSLSTERSEYLSIGFTAGLIQRQFDANNLTFDYQYVNGNYNAGNPNGENFAAYNRSFADVGVGLSYNNEIGENGSYYLGASLMHVNKPTETFQKERIALSSKMQLNVGLHVPVSDQITMHTECNYSRQGGFNEWMAGALFTYELSSSELYNSDVYNTASVSAGLLARLKDAVVPVIKLQYQQFEIGVSYDVNTSSLKTASMGKGGFEFSLSYKAFTRADAGSANIQCPRF</sequence>
<dbReference type="RefSeq" id="WP_144264047.1">
    <property type="nucleotide sequence ID" value="NZ_AP017422.1"/>
</dbReference>
<dbReference type="AlphaFoldDB" id="A0A1N7Q2Q9"/>
<accession>A0A1N7Q2Q9</accession>
<name>A0A1N7Q2Q9_9BACT</name>
<protein>
    <submittedName>
        <fullName evidence="1">Type IX secretion system membrane protein, PorP/SprF family</fullName>
    </submittedName>
</protein>
<dbReference type="STRING" id="477680.SAMN05421788_104288"/>
<dbReference type="Proteomes" id="UP000186917">
    <property type="component" value="Unassembled WGS sequence"/>
</dbReference>
<gene>
    <name evidence="1" type="ORF">SAMN05421788_104288</name>
</gene>
<evidence type="ECO:0000313" key="2">
    <source>
        <dbReference type="Proteomes" id="UP000186917"/>
    </source>
</evidence>
<dbReference type="InterPro" id="IPR019861">
    <property type="entry name" value="PorP/SprF_Bacteroidetes"/>
</dbReference>
<proteinExistence type="predicted"/>
<dbReference type="EMBL" id="FTOR01000004">
    <property type="protein sequence ID" value="SIT16887.1"/>
    <property type="molecule type" value="Genomic_DNA"/>
</dbReference>
<keyword evidence="2" id="KW-1185">Reference proteome</keyword>
<reference evidence="2" key="1">
    <citation type="submission" date="2017-01" db="EMBL/GenBank/DDBJ databases">
        <authorList>
            <person name="Varghese N."/>
            <person name="Submissions S."/>
        </authorList>
    </citation>
    <scope>NUCLEOTIDE SEQUENCE [LARGE SCALE GENOMIC DNA]</scope>
    <source>
        <strain evidence="2">DSM 21054</strain>
    </source>
</reference>
<dbReference type="OrthoDB" id="1186563at2"/>
<dbReference type="NCBIfam" id="TIGR03519">
    <property type="entry name" value="T9SS_PorP_fam"/>
    <property type="match status" value="1"/>
</dbReference>
<organism evidence="1 2">
    <name type="scientific">Filimonas lacunae</name>
    <dbReference type="NCBI Taxonomy" id="477680"/>
    <lineage>
        <taxon>Bacteria</taxon>
        <taxon>Pseudomonadati</taxon>
        <taxon>Bacteroidota</taxon>
        <taxon>Chitinophagia</taxon>
        <taxon>Chitinophagales</taxon>
        <taxon>Chitinophagaceae</taxon>
        <taxon>Filimonas</taxon>
    </lineage>
</organism>
<dbReference type="Pfam" id="PF11751">
    <property type="entry name" value="PorP_SprF"/>
    <property type="match status" value="1"/>
</dbReference>
<evidence type="ECO:0000313" key="1">
    <source>
        <dbReference type="EMBL" id="SIT16887.1"/>
    </source>
</evidence>